<dbReference type="AlphaFoldDB" id="A0A9W5PN39"/>
<dbReference type="RefSeq" id="WP_016111471.1">
    <property type="nucleotide sequence ID" value="NZ_KB976191.1"/>
</dbReference>
<organism evidence="2 3">
    <name type="scientific">Bacillus cereus VD133</name>
    <dbReference type="NCBI Taxonomy" id="1053233"/>
    <lineage>
        <taxon>Bacteria</taxon>
        <taxon>Bacillati</taxon>
        <taxon>Bacillota</taxon>
        <taxon>Bacilli</taxon>
        <taxon>Bacillales</taxon>
        <taxon>Bacillaceae</taxon>
        <taxon>Bacillus</taxon>
        <taxon>Bacillus cereus group</taxon>
    </lineage>
</organism>
<sequence>MITCNLKKVLVEKNLRITKVSKDTGISRATLTALANYKNEGIRFDTLNKLLNYLQVDVEELVTYQEDKPKDVLNIQIESAVNTLKQLSKKEMDICKKLDIDCAITVLTNNHGRMPS</sequence>
<proteinExistence type="predicted"/>
<dbReference type="Pfam" id="PF13443">
    <property type="entry name" value="HTH_26"/>
    <property type="match status" value="1"/>
</dbReference>
<dbReference type="EMBL" id="AHFB01000084">
    <property type="protein sequence ID" value="EOO30758.1"/>
    <property type="molecule type" value="Genomic_DNA"/>
</dbReference>
<dbReference type="InterPro" id="IPR010982">
    <property type="entry name" value="Lambda_DNA-bd_dom_sf"/>
</dbReference>
<dbReference type="SMART" id="SM00530">
    <property type="entry name" value="HTH_XRE"/>
    <property type="match status" value="1"/>
</dbReference>
<evidence type="ECO:0000313" key="3">
    <source>
        <dbReference type="Proteomes" id="UP000014018"/>
    </source>
</evidence>
<reference evidence="2 3" key="1">
    <citation type="submission" date="2012-12" db="EMBL/GenBank/DDBJ databases">
        <title>The Genome Sequence of Bacillus cereus VD133.</title>
        <authorList>
            <consortium name="The Broad Institute Genome Sequencing Platform"/>
            <consortium name="The Broad Institute Genome Sequencing Center for Infectious Disease"/>
            <person name="Feldgarden M."/>
            <person name="Van der Auwera G.A."/>
            <person name="Mahillon J."/>
            <person name="Duprez V."/>
            <person name="Timmery S."/>
            <person name="Mattelet C."/>
            <person name="Dierick K."/>
            <person name="Sun M."/>
            <person name="Yu Z."/>
            <person name="Zhu L."/>
            <person name="Hu X."/>
            <person name="Shank E.B."/>
            <person name="Swiecicka I."/>
            <person name="Hansen B.M."/>
            <person name="Andrup L."/>
            <person name="Walker B."/>
            <person name="Young S.K."/>
            <person name="Zeng Q."/>
            <person name="Gargeya S."/>
            <person name="Fitzgerald M."/>
            <person name="Haas B."/>
            <person name="Abouelleil A."/>
            <person name="Alvarado L."/>
            <person name="Arachchi H.M."/>
            <person name="Berlin A.M."/>
            <person name="Chapman S.B."/>
            <person name="Dewar J."/>
            <person name="Goldberg J."/>
            <person name="Griggs A."/>
            <person name="Gujja S."/>
            <person name="Hansen M."/>
            <person name="Howarth C."/>
            <person name="Imamovic A."/>
            <person name="Larimer J."/>
            <person name="McCowan C."/>
            <person name="Murphy C."/>
            <person name="Neiman D."/>
            <person name="Pearson M."/>
            <person name="Priest M."/>
            <person name="Roberts A."/>
            <person name="Saif S."/>
            <person name="Shea T."/>
            <person name="Sisk P."/>
            <person name="Sykes S."/>
            <person name="Wortman J."/>
            <person name="Nusbaum C."/>
            <person name="Birren B."/>
        </authorList>
    </citation>
    <scope>NUCLEOTIDE SEQUENCE [LARGE SCALE GENOMIC DNA]</scope>
    <source>
        <strain evidence="2 3">VD133</strain>
    </source>
</reference>
<comment type="caution">
    <text evidence="2">The sequence shown here is derived from an EMBL/GenBank/DDBJ whole genome shotgun (WGS) entry which is preliminary data.</text>
</comment>
<dbReference type="Gene3D" id="1.10.260.40">
    <property type="entry name" value="lambda repressor-like DNA-binding domains"/>
    <property type="match status" value="1"/>
</dbReference>
<feature type="domain" description="HTH cro/C1-type" evidence="1">
    <location>
        <begin position="6"/>
        <end position="61"/>
    </location>
</feature>
<name>A0A9W5PN39_BACCE</name>
<dbReference type="GO" id="GO:0003677">
    <property type="term" value="F:DNA binding"/>
    <property type="evidence" value="ECO:0007669"/>
    <property type="project" value="InterPro"/>
</dbReference>
<gene>
    <name evidence="2" type="ORF">IIU_05075</name>
</gene>
<dbReference type="SUPFAM" id="SSF47413">
    <property type="entry name" value="lambda repressor-like DNA-binding domains"/>
    <property type="match status" value="1"/>
</dbReference>
<dbReference type="CDD" id="cd00093">
    <property type="entry name" value="HTH_XRE"/>
    <property type="match status" value="1"/>
</dbReference>
<evidence type="ECO:0000313" key="2">
    <source>
        <dbReference type="EMBL" id="EOO30758.1"/>
    </source>
</evidence>
<accession>A0A9W5PN39</accession>
<dbReference type="PROSITE" id="PS50943">
    <property type="entry name" value="HTH_CROC1"/>
    <property type="match status" value="1"/>
</dbReference>
<dbReference type="InterPro" id="IPR001387">
    <property type="entry name" value="Cro/C1-type_HTH"/>
</dbReference>
<dbReference type="Proteomes" id="UP000014018">
    <property type="component" value="Unassembled WGS sequence"/>
</dbReference>
<protein>
    <recommendedName>
        <fullName evidence="1">HTH cro/C1-type domain-containing protein</fullName>
    </recommendedName>
</protein>
<evidence type="ECO:0000259" key="1">
    <source>
        <dbReference type="PROSITE" id="PS50943"/>
    </source>
</evidence>